<dbReference type="Pfam" id="PF13263">
    <property type="entry name" value="PHP_C"/>
    <property type="match status" value="1"/>
</dbReference>
<comment type="caution">
    <text evidence="2">The sequence shown here is derived from an EMBL/GenBank/DDBJ whole genome shotgun (WGS) entry which is preliminary data.</text>
</comment>
<gene>
    <name evidence="2" type="ORF">FJZ47_16200</name>
</gene>
<name>A0A938B1U0_UNCTE</name>
<dbReference type="PANTHER" id="PTHR42924:SF3">
    <property type="entry name" value="POLYMERASE_HISTIDINOL PHOSPHATASE N-TERMINAL DOMAIN-CONTAINING PROTEIN"/>
    <property type="match status" value="1"/>
</dbReference>
<dbReference type="Proteomes" id="UP000712673">
    <property type="component" value="Unassembled WGS sequence"/>
</dbReference>
<dbReference type="Gene3D" id="3.20.20.140">
    <property type="entry name" value="Metal-dependent hydrolases"/>
    <property type="match status" value="1"/>
</dbReference>
<dbReference type="InterPro" id="IPR016195">
    <property type="entry name" value="Pol/histidinol_Pase-like"/>
</dbReference>
<dbReference type="GO" id="GO:0004534">
    <property type="term" value="F:5'-3' RNA exonuclease activity"/>
    <property type="evidence" value="ECO:0007669"/>
    <property type="project" value="TreeGrafter"/>
</dbReference>
<dbReference type="SUPFAM" id="SSF89550">
    <property type="entry name" value="PHP domain-like"/>
    <property type="match status" value="1"/>
</dbReference>
<evidence type="ECO:0000259" key="1">
    <source>
        <dbReference type="SMART" id="SM00481"/>
    </source>
</evidence>
<dbReference type="AlphaFoldDB" id="A0A938B1U0"/>
<dbReference type="EMBL" id="VGLS01000542">
    <property type="protein sequence ID" value="MBM3225327.1"/>
    <property type="molecule type" value="Genomic_DNA"/>
</dbReference>
<feature type="domain" description="Polymerase/histidinol phosphatase N-terminal" evidence="1">
    <location>
        <begin position="3"/>
        <end position="73"/>
    </location>
</feature>
<sequence>MILDMHVHTVASDDSTATITGYIDLMLAYRQFHPFDGFVLTEHRTYTPGLELQQYWDEHGVRVFQGIEMDTNLGHLLVYGINERVLERFDLTKRMHDGRRIIAELEQLGAVAVPSHPFRESVFGQIIERNRDEVAGIHILERYNGQNNEQQNARAEALCTQHGFRALGGSDAHYMDPSWFLTCATAFEDTITSTAELVEALHYGRYAPVTLPAVDPACLPVPPPVLR</sequence>
<evidence type="ECO:0000313" key="3">
    <source>
        <dbReference type="Proteomes" id="UP000712673"/>
    </source>
</evidence>
<dbReference type="InterPro" id="IPR052018">
    <property type="entry name" value="PHP_domain"/>
</dbReference>
<dbReference type="CDD" id="cd07432">
    <property type="entry name" value="PHP_HisPPase"/>
    <property type="match status" value="1"/>
</dbReference>
<protein>
    <recommendedName>
        <fullName evidence="1">Polymerase/histidinol phosphatase N-terminal domain-containing protein</fullName>
    </recommendedName>
</protein>
<dbReference type="PANTHER" id="PTHR42924">
    <property type="entry name" value="EXONUCLEASE"/>
    <property type="match status" value="1"/>
</dbReference>
<evidence type="ECO:0000313" key="2">
    <source>
        <dbReference type="EMBL" id="MBM3225327.1"/>
    </source>
</evidence>
<dbReference type="GO" id="GO:0035312">
    <property type="term" value="F:5'-3' DNA exonuclease activity"/>
    <property type="evidence" value="ECO:0007669"/>
    <property type="project" value="TreeGrafter"/>
</dbReference>
<accession>A0A938B1U0</accession>
<proteinExistence type="predicted"/>
<reference evidence="2" key="1">
    <citation type="submission" date="2019-03" db="EMBL/GenBank/DDBJ databases">
        <title>Lake Tanganyika Metagenome-Assembled Genomes (MAGs).</title>
        <authorList>
            <person name="Tran P."/>
        </authorList>
    </citation>
    <scope>NUCLEOTIDE SEQUENCE</scope>
    <source>
        <strain evidence="2">K_DeepCast_65m_m2_066</strain>
    </source>
</reference>
<dbReference type="SMART" id="SM00481">
    <property type="entry name" value="POLIIIAc"/>
    <property type="match status" value="1"/>
</dbReference>
<dbReference type="InterPro" id="IPR003141">
    <property type="entry name" value="Pol/His_phosphatase_N"/>
</dbReference>
<organism evidence="2 3">
    <name type="scientific">Tectimicrobiota bacterium</name>
    <dbReference type="NCBI Taxonomy" id="2528274"/>
    <lineage>
        <taxon>Bacteria</taxon>
        <taxon>Pseudomonadati</taxon>
        <taxon>Nitrospinota/Tectimicrobiota group</taxon>
        <taxon>Candidatus Tectimicrobiota</taxon>
    </lineage>
</organism>